<dbReference type="KEGG" id="metu:GNH96_01170"/>
<dbReference type="Proteomes" id="UP000503004">
    <property type="component" value="Chromosome"/>
</dbReference>
<feature type="compositionally biased region" description="Basic and acidic residues" evidence="1">
    <location>
        <begin position="10"/>
        <end position="22"/>
    </location>
</feature>
<protein>
    <submittedName>
        <fullName evidence="2">Uncharacterized protein</fullName>
    </submittedName>
</protein>
<dbReference type="EMBL" id="CP046565">
    <property type="protein sequence ID" value="QJD28715.1"/>
    <property type="molecule type" value="Genomic_DNA"/>
</dbReference>
<gene>
    <name evidence="2" type="ORF">GNH96_01170</name>
</gene>
<organism evidence="2 3">
    <name type="scientific">Methylococcus geothermalis</name>
    <dbReference type="NCBI Taxonomy" id="2681310"/>
    <lineage>
        <taxon>Bacteria</taxon>
        <taxon>Pseudomonadati</taxon>
        <taxon>Pseudomonadota</taxon>
        <taxon>Gammaproteobacteria</taxon>
        <taxon>Methylococcales</taxon>
        <taxon>Methylococcaceae</taxon>
        <taxon>Methylococcus</taxon>
    </lineage>
</organism>
<proteinExistence type="predicted"/>
<evidence type="ECO:0000313" key="2">
    <source>
        <dbReference type="EMBL" id="QJD28715.1"/>
    </source>
</evidence>
<evidence type="ECO:0000313" key="3">
    <source>
        <dbReference type="Proteomes" id="UP000503004"/>
    </source>
</evidence>
<feature type="region of interest" description="Disordered" evidence="1">
    <location>
        <begin position="1"/>
        <end position="30"/>
    </location>
</feature>
<sequence length="48" mass="5312">MTRKTVSTNDKGKENPPPEKGRPGGISRADTVLFIDTRHIYRQAGEGE</sequence>
<name>A0A858Q4G7_9GAMM</name>
<accession>A0A858Q4G7</accession>
<dbReference type="RefSeq" id="WP_169601531.1">
    <property type="nucleotide sequence ID" value="NZ_CP046565.1"/>
</dbReference>
<evidence type="ECO:0000256" key="1">
    <source>
        <dbReference type="SAM" id="MobiDB-lite"/>
    </source>
</evidence>
<keyword evidence="3" id="KW-1185">Reference proteome</keyword>
<reference evidence="3" key="1">
    <citation type="submission" date="2019-12" db="EMBL/GenBank/DDBJ databases">
        <authorList>
            <person name="Awala S.I."/>
            <person name="Rhee S.K."/>
        </authorList>
    </citation>
    <scope>NUCLEOTIDE SEQUENCE [LARGE SCALE GENOMIC DNA]</scope>
    <source>
        <strain evidence="3">IM1</strain>
    </source>
</reference>
<dbReference type="AlphaFoldDB" id="A0A858Q4G7"/>